<evidence type="ECO:0000256" key="8">
    <source>
        <dbReference type="PIRSR" id="PIRSR000099-3"/>
    </source>
</evidence>
<feature type="binding site" evidence="5 9">
    <location>
        <position position="441"/>
    </location>
    <ligand>
        <name>Zn(2+)</name>
        <dbReference type="ChEBI" id="CHEBI:29105"/>
    </ligand>
</feature>
<evidence type="ECO:0000313" key="12">
    <source>
        <dbReference type="Proteomes" id="UP000317909"/>
    </source>
</evidence>
<comment type="similarity">
    <text evidence="1 5 6 10">Belongs to the histidinol dehydrogenase family.</text>
</comment>
<dbReference type="PANTHER" id="PTHR21256">
    <property type="entry name" value="HISTIDINOL DEHYDROGENASE HDH"/>
    <property type="match status" value="1"/>
</dbReference>
<keyword evidence="12" id="KW-1185">Reference proteome</keyword>
<comment type="catalytic activity">
    <reaction evidence="5">
        <text>L-histidinol + 2 NAD(+) + H2O = L-histidine + 2 NADH + 3 H(+)</text>
        <dbReference type="Rhea" id="RHEA:20641"/>
        <dbReference type="ChEBI" id="CHEBI:15377"/>
        <dbReference type="ChEBI" id="CHEBI:15378"/>
        <dbReference type="ChEBI" id="CHEBI:57540"/>
        <dbReference type="ChEBI" id="CHEBI:57595"/>
        <dbReference type="ChEBI" id="CHEBI:57699"/>
        <dbReference type="ChEBI" id="CHEBI:57945"/>
        <dbReference type="EC" id="1.1.1.23"/>
    </reaction>
</comment>
<keyword evidence="5" id="KW-0028">Amino-acid biosynthesis</keyword>
<feature type="binding site" evidence="5 8">
    <location>
        <position position="382"/>
    </location>
    <ligand>
        <name>substrate</name>
    </ligand>
</feature>
<dbReference type="GO" id="GO:0004399">
    <property type="term" value="F:histidinol dehydrogenase activity"/>
    <property type="evidence" value="ECO:0007669"/>
    <property type="project" value="UniProtKB-UniRule"/>
</dbReference>
<feature type="binding site" evidence="5 8">
    <location>
        <position position="441"/>
    </location>
    <ligand>
        <name>substrate</name>
    </ligand>
</feature>
<dbReference type="KEGG" id="llh:I41_35070"/>
<dbReference type="NCBIfam" id="TIGR00069">
    <property type="entry name" value="hisD"/>
    <property type="match status" value="1"/>
</dbReference>
<dbReference type="GO" id="GO:0008270">
    <property type="term" value="F:zinc ion binding"/>
    <property type="evidence" value="ECO:0007669"/>
    <property type="project" value="UniProtKB-UniRule"/>
</dbReference>
<dbReference type="EC" id="1.1.1.23" evidence="5"/>
<dbReference type="GO" id="GO:0000105">
    <property type="term" value="P:L-histidine biosynthetic process"/>
    <property type="evidence" value="ECO:0007669"/>
    <property type="project" value="UniProtKB-UniRule"/>
</dbReference>
<feature type="binding site" evidence="5 8">
    <location>
        <position position="281"/>
    </location>
    <ligand>
        <name>substrate</name>
    </ligand>
</feature>
<dbReference type="Proteomes" id="UP000317909">
    <property type="component" value="Chromosome"/>
</dbReference>
<feature type="binding site" evidence="5 8">
    <location>
        <position position="259"/>
    </location>
    <ligand>
        <name>substrate</name>
    </ligand>
</feature>
<dbReference type="Gene3D" id="1.20.5.1300">
    <property type="match status" value="1"/>
</dbReference>
<dbReference type="PANTHER" id="PTHR21256:SF2">
    <property type="entry name" value="HISTIDINE BIOSYNTHESIS TRIFUNCTIONAL PROTEIN"/>
    <property type="match status" value="1"/>
</dbReference>
<gene>
    <name evidence="5 11" type="primary">hisD</name>
    <name evidence="11" type="ORF">I41_35070</name>
</gene>
<feature type="binding site" evidence="5 8">
    <location>
        <position position="284"/>
    </location>
    <ligand>
        <name>substrate</name>
    </ligand>
</feature>
<dbReference type="GO" id="GO:0051287">
    <property type="term" value="F:NAD binding"/>
    <property type="evidence" value="ECO:0007669"/>
    <property type="project" value="InterPro"/>
</dbReference>
<comment type="function">
    <text evidence="5">Catalyzes the sequential NAD-dependent oxidations of L-histidinol to L-histidinaldehyde and then to L-histidine.</text>
</comment>
<dbReference type="RefSeq" id="WP_145434075.1">
    <property type="nucleotide sequence ID" value="NZ_CP036339.1"/>
</dbReference>
<dbReference type="OrthoDB" id="9805269at2"/>
<comment type="cofactor">
    <cofactor evidence="5 9">
        <name>Zn(2+)</name>
        <dbReference type="ChEBI" id="CHEBI:29105"/>
    </cofactor>
    <text evidence="5 9">Binds 1 zinc ion per subunit.</text>
</comment>
<sequence>MPLAIPRIDTCDPGSADQIAALRAKLAPEGNVVSEAGRRKTIEVFGVPLTPVQVVERICFDVRERGLPMLLEYTAKLDGKQLTASELRVPAAELAAAHAAADPKLLEAVRRIRKRILAFQEAILHQTVTVQTEHGGYLTQRYLPLRRIGVCVPGGAAAYPSTVLMTVVPAQAAGVEQIAVVAPPTAFGSYNQDLLATCHELGVAEVYRAGGAQAVAALAYGVEGLERVDKIVGPGNLFVALAKKLVFGEVDIDSIAGPSEVIVIADETTRADFTAADLIAQAEHSPGSAILITWHAPLIEAVVAELEKQLATLERGDLTRPSLEAFGALVLVRNADEAVALANELATEHLHLAGPEAERLADRIRYAGAIFLGSFTPVPVGDYAAGPSHVLPTGATARFASGLSANDFLRTNSMIHFTEPGLAAIAGDVLTLAAKEGLTGHANSVAIRLKKLIR</sequence>
<evidence type="ECO:0000256" key="1">
    <source>
        <dbReference type="ARBA" id="ARBA00010178"/>
    </source>
</evidence>
<keyword evidence="2 5" id="KW-0479">Metal-binding</keyword>
<keyword evidence="5" id="KW-0368">Histidine biosynthesis</keyword>
<dbReference type="Gene3D" id="3.40.50.1980">
    <property type="entry name" value="Nitrogenase molybdenum iron protein domain"/>
    <property type="match status" value="2"/>
</dbReference>
<feature type="active site" description="Proton acceptor" evidence="5 7">
    <location>
        <position position="349"/>
    </location>
</feature>
<reference evidence="11 12" key="1">
    <citation type="submission" date="2019-02" db="EMBL/GenBank/DDBJ databases">
        <title>Deep-cultivation of Planctomycetes and their phenomic and genomic characterization uncovers novel biology.</title>
        <authorList>
            <person name="Wiegand S."/>
            <person name="Jogler M."/>
            <person name="Boedeker C."/>
            <person name="Pinto D."/>
            <person name="Vollmers J."/>
            <person name="Rivas-Marin E."/>
            <person name="Kohn T."/>
            <person name="Peeters S.H."/>
            <person name="Heuer A."/>
            <person name="Rast P."/>
            <person name="Oberbeckmann S."/>
            <person name="Bunk B."/>
            <person name="Jeske O."/>
            <person name="Meyerdierks A."/>
            <person name="Storesund J.E."/>
            <person name="Kallscheuer N."/>
            <person name="Luecker S."/>
            <person name="Lage O.M."/>
            <person name="Pohl T."/>
            <person name="Merkel B.J."/>
            <person name="Hornburger P."/>
            <person name="Mueller R.-W."/>
            <person name="Bruemmer F."/>
            <person name="Labrenz M."/>
            <person name="Spormann A.M."/>
            <person name="Op den Camp H."/>
            <person name="Overmann J."/>
            <person name="Amann R."/>
            <person name="Jetten M.S.M."/>
            <person name="Mascher T."/>
            <person name="Medema M.H."/>
            <person name="Devos D.P."/>
            <person name="Kaster A.-K."/>
            <person name="Ovreas L."/>
            <person name="Rohde M."/>
            <person name="Galperin M.Y."/>
            <person name="Jogler C."/>
        </authorList>
    </citation>
    <scope>NUCLEOTIDE SEQUENCE [LARGE SCALE GENOMIC DNA]</scope>
    <source>
        <strain evidence="11 12">I41</strain>
    </source>
</reference>
<dbReference type="InterPro" id="IPR016161">
    <property type="entry name" value="Ald_DH/histidinol_DH"/>
</dbReference>
<evidence type="ECO:0000256" key="7">
    <source>
        <dbReference type="PIRSR" id="PIRSR000099-1"/>
    </source>
</evidence>
<dbReference type="GO" id="GO:0005829">
    <property type="term" value="C:cytosol"/>
    <property type="evidence" value="ECO:0007669"/>
    <property type="project" value="TreeGrafter"/>
</dbReference>
<feature type="binding site" evidence="5 9">
    <location>
        <position position="284"/>
    </location>
    <ligand>
        <name>Zn(2+)</name>
        <dbReference type="ChEBI" id="CHEBI:29105"/>
    </ligand>
</feature>
<dbReference type="HAMAP" id="MF_01024">
    <property type="entry name" value="HisD"/>
    <property type="match status" value="1"/>
</dbReference>
<keyword evidence="3 5" id="KW-0862">Zinc</keyword>
<dbReference type="InterPro" id="IPR022695">
    <property type="entry name" value="Histidinol_DH_monofunct"/>
</dbReference>
<dbReference type="PRINTS" id="PR00083">
    <property type="entry name" value="HOLDHDRGNASE"/>
</dbReference>
<feature type="active site" description="Proton acceptor" evidence="5 7">
    <location>
        <position position="348"/>
    </location>
</feature>
<protein>
    <recommendedName>
        <fullName evidence="5">Histidinol dehydrogenase</fullName>
        <shortName evidence="5">HDH</shortName>
        <ecNumber evidence="5">1.1.1.23</ecNumber>
    </recommendedName>
</protein>
<evidence type="ECO:0000256" key="3">
    <source>
        <dbReference type="ARBA" id="ARBA00022833"/>
    </source>
</evidence>
<dbReference type="PIRSF" id="PIRSF000099">
    <property type="entry name" value="Histidinol_dh"/>
    <property type="match status" value="1"/>
</dbReference>
<feature type="binding site" evidence="5 9">
    <location>
        <position position="281"/>
    </location>
    <ligand>
        <name>Zn(2+)</name>
        <dbReference type="ChEBI" id="CHEBI:29105"/>
    </ligand>
</feature>
<evidence type="ECO:0000256" key="5">
    <source>
        <dbReference type="HAMAP-Rule" id="MF_01024"/>
    </source>
</evidence>
<feature type="binding site" evidence="5 8">
    <location>
        <position position="436"/>
    </location>
    <ligand>
        <name>substrate</name>
    </ligand>
</feature>
<dbReference type="SUPFAM" id="SSF53720">
    <property type="entry name" value="ALDH-like"/>
    <property type="match status" value="1"/>
</dbReference>
<dbReference type="AlphaFoldDB" id="A0A517U114"/>
<dbReference type="UniPathway" id="UPA00031">
    <property type="reaction ID" value="UER00014"/>
</dbReference>
<evidence type="ECO:0000256" key="10">
    <source>
        <dbReference type="RuleBase" id="RU004175"/>
    </source>
</evidence>
<name>A0A517U114_9BACT</name>
<evidence type="ECO:0000256" key="2">
    <source>
        <dbReference type="ARBA" id="ARBA00022723"/>
    </source>
</evidence>
<dbReference type="CDD" id="cd06572">
    <property type="entry name" value="Histidinol_dh"/>
    <property type="match status" value="1"/>
</dbReference>
<evidence type="ECO:0000256" key="9">
    <source>
        <dbReference type="PIRSR" id="PIRSR000099-4"/>
    </source>
</evidence>
<dbReference type="Pfam" id="PF00815">
    <property type="entry name" value="Histidinol_dh"/>
    <property type="match status" value="1"/>
</dbReference>
<comment type="caution">
    <text evidence="5">Lacks conserved residue(s) required for the propagation of feature annotation.</text>
</comment>
<keyword evidence="4 5" id="KW-0560">Oxidoreductase</keyword>
<evidence type="ECO:0000256" key="6">
    <source>
        <dbReference type="PIRNR" id="PIRNR000099"/>
    </source>
</evidence>
<dbReference type="EMBL" id="CP036339">
    <property type="protein sequence ID" value="QDT74312.1"/>
    <property type="molecule type" value="Genomic_DNA"/>
</dbReference>
<dbReference type="InterPro" id="IPR012131">
    <property type="entry name" value="Hstdl_DH"/>
</dbReference>
<keyword evidence="5" id="KW-0520">NAD</keyword>
<proteinExistence type="inferred from homology"/>
<organism evidence="11 12">
    <name type="scientific">Lacipirellula limnantheis</name>
    <dbReference type="NCBI Taxonomy" id="2528024"/>
    <lineage>
        <taxon>Bacteria</taxon>
        <taxon>Pseudomonadati</taxon>
        <taxon>Planctomycetota</taxon>
        <taxon>Planctomycetia</taxon>
        <taxon>Pirellulales</taxon>
        <taxon>Lacipirellulaceae</taxon>
        <taxon>Lacipirellula</taxon>
    </lineage>
</organism>
<dbReference type="FunFam" id="3.40.50.1980:FF:000001">
    <property type="entry name" value="Histidinol dehydrogenase"/>
    <property type="match status" value="1"/>
</dbReference>
<accession>A0A517U114</accession>
<feature type="binding site" evidence="5 9">
    <location>
        <position position="382"/>
    </location>
    <ligand>
        <name>Zn(2+)</name>
        <dbReference type="ChEBI" id="CHEBI:29105"/>
    </ligand>
</feature>
<evidence type="ECO:0000256" key="4">
    <source>
        <dbReference type="ARBA" id="ARBA00023002"/>
    </source>
</evidence>
<evidence type="ECO:0000313" key="11">
    <source>
        <dbReference type="EMBL" id="QDT74312.1"/>
    </source>
</evidence>
<comment type="pathway">
    <text evidence="5">Amino-acid biosynthesis; L-histidine biosynthesis; L-histidine from 5-phospho-alpha-D-ribose 1-diphosphate: step 9/9.</text>
</comment>
<feature type="binding site" evidence="5 8">
    <location>
        <position position="349"/>
    </location>
    <ligand>
        <name>substrate</name>
    </ligand>
</feature>